<reference evidence="14" key="2">
    <citation type="submission" date="2019-06" db="EMBL/GenBank/DDBJ databases">
        <title>Co-occurence of chitin degradation, pigmentation and bioactivity in marine Pseudoalteromonas.</title>
        <authorList>
            <person name="Sonnenschein E.C."/>
            <person name="Bech P.K."/>
        </authorList>
    </citation>
    <scope>NUCLEOTIDE SEQUENCE [LARGE SCALE GENOMIC DNA]</scope>
    <source>
        <strain evidence="14">S3790</strain>
    </source>
</reference>
<proteinExistence type="inferred from homology"/>
<dbReference type="OrthoDB" id="1628901at2"/>
<sequence>MRKSAYGTVAALILCSANVFASQNTQQEFNQVYQAYQHAVESKNDTDKYELARKAYLLGQKVYGKGQQNTLNLASNYAESMPDDRKKEQVALYREIVIATEKLYNTHSPQLIDPLLSLAKSLVESGKRSAWHTHIEHALKIAKYSEDIVLESKVNFEAAKILFTNLEYYRKAKQYLKRTDEINITHLPVDSLYRLEVDMWVAAYEAGRKRHNAAIERLTNVVDVFDNNLDFEHPYELFAHSRLVVAYERKGDREAATKHCIAIAQMRPWNDNMEQTPLYRQEPKYPTGAAKVGREGSVQLEFTVTPSGFVEDIMILNPDQGKAFQNASIKALKQWRYAPKFVDGVAVPATSSVQLDFRLRR</sequence>
<feature type="chain" id="PRO_5024458964" description="Protein TonB" evidence="11">
    <location>
        <begin position="22"/>
        <end position="361"/>
    </location>
</feature>
<keyword evidence="5 10" id="KW-0997">Cell inner membrane</keyword>
<feature type="domain" description="TonB C-terminal" evidence="12">
    <location>
        <begin position="270"/>
        <end position="361"/>
    </location>
</feature>
<dbReference type="GO" id="GO:0030288">
    <property type="term" value="C:outer membrane-bounded periplasmic space"/>
    <property type="evidence" value="ECO:0007669"/>
    <property type="project" value="InterPro"/>
</dbReference>
<keyword evidence="6" id="KW-0812">Transmembrane</keyword>
<comment type="caution">
    <text evidence="13">The sequence shown here is derived from an EMBL/GenBank/DDBJ whole genome shotgun (WGS) entry which is preliminary data.</text>
</comment>
<evidence type="ECO:0000256" key="8">
    <source>
        <dbReference type="ARBA" id="ARBA00022989"/>
    </source>
</evidence>
<evidence type="ECO:0000256" key="11">
    <source>
        <dbReference type="SAM" id="SignalP"/>
    </source>
</evidence>
<name>A0A5S3V915_9GAMM</name>
<keyword evidence="8" id="KW-1133">Transmembrane helix</keyword>
<dbReference type="AlphaFoldDB" id="A0A5S3V915"/>
<evidence type="ECO:0000256" key="5">
    <source>
        <dbReference type="ARBA" id="ARBA00022519"/>
    </source>
</evidence>
<evidence type="ECO:0000256" key="9">
    <source>
        <dbReference type="ARBA" id="ARBA00023136"/>
    </source>
</evidence>
<dbReference type="GO" id="GO:0015891">
    <property type="term" value="P:siderophore transport"/>
    <property type="evidence" value="ECO:0007669"/>
    <property type="project" value="InterPro"/>
</dbReference>
<keyword evidence="9" id="KW-0472">Membrane</keyword>
<keyword evidence="4 10" id="KW-1003">Cell membrane</keyword>
<dbReference type="InterPro" id="IPR003538">
    <property type="entry name" value="TonB"/>
</dbReference>
<dbReference type="Gene3D" id="3.30.1150.10">
    <property type="match status" value="1"/>
</dbReference>
<dbReference type="PRINTS" id="PR01374">
    <property type="entry name" value="TONBPROTEIN"/>
</dbReference>
<evidence type="ECO:0000256" key="3">
    <source>
        <dbReference type="ARBA" id="ARBA00022448"/>
    </source>
</evidence>
<comment type="subcellular location">
    <subcellularLocation>
        <location evidence="1 10">Cell inner membrane</location>
        <topology evidence="1 10">Single-pass membrane protein</topology>
        <orientation evidence="1 10">Periplasmic side</orientation>
    </subcellularLocation>
</comment>
<keyword evidence="7 10" id="KW-0653">Protein transport</keyword>
<accession>A0A5S3V915</accession>
<evidence type="ECO:0000256" key="6">
    <source>
        <dbReference type="ARBA" id="ARBA00022692"/>
    </source>
</evidence>
<dbReference type="Pfam" id="PF03544">
    <property type="entry name" value="TonB_C"/>
    <property type="match status" value="1"/>
</dbReference>
<evidence type="ECO:0000313" key="14">
    <source>
        <dbReference type="Proteomes" id="UP000307217"/>
    </source>
</evidence>
<reference evidence="13 14" key="1">
    <citation type="submission" date="2018-01" db="EMBL/GenBank/DDBJ databases">
        <authorList>
            <person name="Paulsen S."/>
            <person name="Gram L.K."/>
        </authorList>
    </citation>
    <scope>NUCLEOTIDE SEQUENCE [LARGE SCALE GENOMIC DNA]</scope>
    <source>
        <strain evidence="13 14">S3790</strain>
    </source>
</reference>
<feature type="signal peptide" evidence="11">
    <location>
        <begin position="1"/>
        <end position="21"/>
    </location>
</feature>
<dbReference type="InterPro" id="IPR011990">
    <property type="entry name" value="TPR-like_helical_dom_sf"/>
</dbReference>
<dbReference type="PROSITE" id="PS52015">
    <property type="entry name" value="TONB_CTD"/>
    <property type="match status" value="1"/>
</dbReference>
<dbReference type="EMBL" id="PNBX01000039">
    <property type="protein sequence ID" value="TMO68361.1"/>
    <property type="molecule type" value="Genomic_DNA"/>
</dbReference>
<dbReference type="RefSeq" id="WP_138591722.1">
    <property type="nucleotide sequence ID" value="NZ_PNBX01000039.1"/>
</dbReference>
<dbReference type="GO" id="GO:0015031">
    <property type="term" value="P:protein transport"/>
    <property type="evidence" value="ECO:0007669"/>
    <property type="project" value="UniProtKB-UniRule"/>
</dbReference>
<keyword evidence="11" id="KW-0732">Signal</keyword>
<dbReference type="SUPFAM" id="SSF74653">
    <property type="entry name" value="TolA/TonB C-terminal domain"/>
    <property type="match status" value="1"/>
</dbReference>
<dbReference type="SUPFAM" id="SSF48452">
    <property type="entry name" value="TPR-like"/>
    <property type="match status" value="1"/>
</dbReference>
<dbReference type="GO" id="GO:0055085">
    <property type="term" value="P:transmembrane transport"/>
    <property type="evidence" value="ECO:0007669"/>
    <property type="project" value="InterPro"/>
</dbReference>
<protein>
    <recommendedName>
        <fullName evidence="10">Protein TonB</fullName>
    </recommendedName>
</protein>
<dbReference type="GO" id="GO:0031992">
    <property type="term" value="F:energy transducer activity"/>
    <property type="evidence" value="ECO:0007669"/>
    <property type="project" value="InterPro"/>
</dbReference>
<comment type="function">
    <text evidence="10">Interacts with outer membrane receptor proteins that carry out high-affinity binding and energy dependent uptake into the periplasmic space of specific substrates. It could act to transduce energy from the cytoplasmic membrane to specific energy-requiring processes in the outer membrane, resulting in the release into the periplasm of ligands bound by these outer membrane proteins.</text>
</comment>
<evidence type="ECO:0000256" key="10">
    <source>
        <dbReference type="RuleBase" id="RU362123"/>
    </source>
</evidence>
<gene>
    <name evidence="13" type="ORF">CWC19_09850</name>
</gene>
<dbReference type="Gene3D" id="1.25.40.10">
    <property type="entry name" value="Tetratricopeptide repeat domain"/>
    <property type="match status" value="1"/>
</dbReference>
<evidence type="ECO:0000259" key="12">
    <source>
        <dbReference type="PROSITE" id="PS52015"/>
    </source>
</evidence>
<evidence type="ECO:0000256" key="1">
    <source>
        <dbReference type="ARBA" id="ARBA00004383"/>
    </source>
</evidence>
<dbReference type="PANTHER" id="PTHR33446:SF14">
    <property type="entry name" value="PROTEIN TONB"/>
    <property type="match status" value="1"/>
</dbReference>
<dbReference type="Proteomes" id="UP000307217">
    <property type="component" value="Unassembled WGS sequence"/>
</dbReference>
<evidence type="ECO:0000256" key="7">
    <source>
        <dbReference type="ARBA" id="ARBA00022927"/>
    </source>
</evidence>
<comment type="similarity">
    <text evidence="2 10">Belongs to the TonB family.</text>
</comment>
<keyword evidence="10" id="KW-0735">Signal-anchor</keyword>
<dbReference type="InterPro" id="IPR051045">
    <property type="entry name" value="TonB-dependent_transducer"/>
</dbReference>
<dbReference type="InterPro" id="IPR006260">
    <property type="entry name" value="TonB/TolA_C"/>
</dbReference>
<organism evidence="13 14">
    <name type="scientific">Pseudoalteromonas aurantia</name>
    <dbReference type="NCBI Taxonomy" id="43654"/>
    <lineage>
        <taxon>Bacteria</taxon>
        <taxon>Pseudomonadati</taxon>
        <taxon>Pseudomonadota</taxon>
        <taxon>Gammaproteobacteria</taxon>
        <taxon>Alteromonadales</taxon>
        <taxon>Pseudoalteromonadaceae</taxon>
        <taxon>Pseudoalteromonas</taxon>
    </lineage>
</organism>
<dbReference type="GO" id="GO:0005886">
    <property type="term" value="C:plasma membrane"/>
    <property type="evidence" value="ECO:0007669"/>
    <property type="project" value="UniProtKB-SubCell"/>
</dbReference>
<keyword evidence="3 10" id="KW-0813">Transport</keyword>
<evidence type="ECO:0000256" key="4">
    <source>
        <dbReference type="ARBA" id="ARBA00022475"/>
    </source>
</evidence>
<dbReference type="NCBIfam" id="TIGR01352">
    <property type="entry name" value="tonB_Cterm"/>
    <property type="match status" value="1"/>
</dbReference>
<dbReference type="InterPro" id="IPR037682">
    <property type="entry name" value="TonB_C"/>
</dbReference>
<dbReference type="PANTHER" id="PTHR33446">
    <property type="entry name" value="PROTEIN TONB-RELATED"/>
    <property type="match status" value="1"/>
</dbReference>
<evidence type="ECO:0000313" key="13">
    <source>
        <dbReference type="EMBL" id="TMO68361.1"/>
    </source>
</evidence>
<evidence type="ECO:0000256" key="2">
    <source>
        <dbReference type="ARBA" id="ARBA00006555"/>
    </source>
</evidence>